<evidence type="ECO:0000256" key="1">
    <source>
        <dbReference type="SAM" id="SignalP"/>
    </source>
</evidence>
<dbReference type="InterPro" id="IPR038468">
    <property type="entry name" value="MmpS_C"/>
</dbReference>
<accession>A0A7Z0WHF0</accession>
<gene>
    <name evidence="2" type="ORF">BLA60_29835</name>
</gene>
<dbReference type="Gene3D" id="2.60.40.2880">
    <property type="entry name" value="MmpS1-5, C-terminal soluble domain"/>
    <property type="match status" value="1"/>
</dbReference>
<feature type="signal peptide" evidence="1">
    <location>
        <begin position="1"/>
        <end position="23"/>
    </location>
</feature>
<comment type="caution">
    <text evidence="2">The sequence shown here is derived from an EMBL/GenBank/DDBJ whole genome shotgun (WGS) entry which is preliminary data.</text>
</comment>
<dbReference type="RefSeq" id="WP_075136362.1">
    <property type="nucleotide sequence ID" value="NZ_MSIF01000019.1"/>
</dbReference>
<dbReference type="AlphaFoldDB" id="A0A7Z0WHF0"/>
<reference evidence="2 3" key="1">
    <citation type="submission" date="2016-12" db="EMBL/GenBank/DDBJ databases">
        <title>The draft genome sequence of Actinophytocola xinjiangensis.</title>
        <authorList>
            <person name="Wang W."/>
            <person name="Yuan L."/>
        </authorList>
    </citation>
    <scope>NUCLEOTIDE SEQUENCE [LARGE SCALE GENOMIC DNA]</scope>
    <source>
        <strain evidence="2 3">CGMCC 4.4663</strain>
    </source>
</reference>
<feature type="chain" id="PRO_5030595231" description="MmpS family membrane protein" evidence="1">
    <location>
        <begin position="24"/>
        <end position="121"/>
    </location>
</feature>
<evidence type="ECO:0008006" key="4">
    <source>
        <dbReference type="Google" id="ProtNLM"/>
    </source>
</evidence>
<keyword evidence="1" id="KW-0732">Signal</keyword>
<sequence length="121" mass="12435">MSRLLAGLGAVAVLVGCVGCSSADAPAEDDTGPVTVTLKVSSYTRTVTVSWSMLGTTAVPPAPREVTPPWSEEREVERGTRVALVASVSIAACEILVDGKSVVKAHSRLSGEGAECVHSVE</sequence>
<organism evidence="2 3">
    <name type="scientific">Actinophytocola xinjiangensis</name>
    <dbReference type="NCBI Taxonomy" id="485602"/>
    <lineage>
        <taxon>Bacteria</taxon>
        <taxon>Bacillati</taxon>
        <taxon>Actinomycetota</taxon>
        <taxon>Actinomycetes</taxon>
        <taxon>Pseudonocardiales</taxon>
        <taxon>Pseudonocardiaceae</taxon>
    </lineage>
</organism>
<dbReference type="PROSITE" id="PS51257">
    <property type="entry name" value="PROKAR_LIPOPROTEIN"/>
    <property type="match status" value="1"/>
</dbReference>
<evidence type="ECO:0000313" key="2">
    <source>
        <dbReference type="EMBL" id="OLF06762.1"/>
    </source>
</evidence>
<keyword evidence="3" id="KW-1185">Reference proteome</keyword>
<name>A0A7Z0WHF0_9PSEU</name>
<dbReference type="EMBL" id="MSIF01000019">
    <property type="protein sequence ID" value="OLF06762.1"/>
    <property type="molecule type" value="Genomic_DNA"/>
</dbReference>
<proteinExistence type="predicted"/>
<evidence type="ECO:0000313" key="3">
    <source>
        <dbReference type="Proteomes" id="UP000185696"/>
    </source>
</evidence>
<protein>
    <recommendedName>
        <fullName evidence="4">MmpS family membrane protein</fullName>
    </recommendedName>
</protein>
<dbReference type="Proteomes" id="UP000185696">
    <property type="component" value="Unassembled WGS sequence"/>
</dbReference>